<dbReference type="EMBL" id="JAEFBJ010000008">
    <property type="protein sequence ID" value="KAG7583415.1"/>
    <property type="molecule type" value="Genomic_DNA"/>
</dbReference>
<keyword evidence="6" id="KW-0472">Membrane</keyword>
<dbReference type="Proteomes" id="UP000694251">
    <property type="component" value="Chromosome 8"/>
</dbReference>
<accession>A0A8T2B9I8</accession>
<keyword evidence="4" id="KW-0131">Cell cycle</keyword>
<dbReference type="Pfam" id="PF00817">
    <property type="entry name" value="IMS"/>
    <property type="match status" value="1"/>
</dbReference>
<evidence type="ECO:0000256" key="4">
    <source>
        <dbReference type="ARBA" id="ARBA00023306"/>
    </source>
</evidence>
<dbReference type="SMART" id="SM00385">
    <property type="entry name" value="CYCLIN"/>
    <property type="match status" value="2"/>
</dbReference>
<evidence type="ECO:0000259" key="8">
    <source>
        <dbReference type="PROSITE" id="PS50173"/>
    </source>
</evidence>
<feature type="transmembrane region" description="Helical" evidence="6">
    <location>
        <begin position="369"/>
        <end position="391"/>
    </location>
</feature>
<reference evidence="9 10" key="1">
    <citation type="submission" date="2020-12" db="EMBL/GenBank/DDBJ databases">
        <title>Concerted genomic and epigenomic changes stabilize Arabidopsis allopolyploids.</title>
        <authorList>
            <person name="Chen Z."/>
        </authorList>
    </citation>
    <scope>NUCLEOTIDE SEQUENCE [LARGE SCALE GENOMIC DNA]</scope>
    <source>
        <strain evidence="9">As9502</strain>
        <tissue evidence="9">Leaf</tissue>
    </source>
</reference>
<keyword evidence="6" id="KW-0812">Transmembrane</keyword>
<dbReference type="InterPro" id="IPR013763">
    <property type="entry name" value="Cyclin-like_dom"/>
</dbReference>
<evidence type="ECO:0000256" key="1">
    <source>
        <dbReference type="ARBA" id="ARBA00006955"/>
    </source>
</evidence>
<comment type="similarity">
    <text evidence="1">Belongs to the cyclin family. Cyclin AB subfamily.</text>
</comment>
<dbReference type="PROSITE" id="PS50173">
    <property type="entry name" value="UMUC"/>
    <property type="match status" value="1"/>
</dbReference>
<dbReference type="FunFam" id="1.10.150.810:FF:000003">
    <property type="entry name" value="DNA polymerase kappa subunit"/>
    <property type="match status" value="1"/>
</dbReference>
<evidence type="ECO:0000313" key="10">
    <source>
        <dbReference type="Proteomes" id="UP000694251"/>
    </source>
</evidence>
<dbReference type="SMART" id="SM01332">
    <property type="entry name" value="Cyclin_C"/>
    <property type="match status" value="1"/>
</dbReference>
<keyword evidence="3 5" id="KW-0195">Cyclin</keyword>
<feature type="domain" description="UmuC" evidence="8">
    <location>
        <begin position="114"/>
        <end position="145"/>
    </location>
</feature>
<proteinExistence type="inferred from homology"/>
<gene>
    <name evidence="9" type="ORF">ISN44_As08g029330</name>
</gene>
<dbReference type="AlphaFoldDB" id="A0A8T2B9I8"/>
<dbReference type="GO" id="GO:0005634">
    <property type="term" value="C:nucleus"/>
    <property type="evidence" value="ECO:0007669"/>
    <property type="project" value="TreeGrafter"/>
</dbReference>
<feature type="chain" id="PRO_5035788453" evidence="7">
    <location>
        <begin position="25"/>
        <end position="464"/>
    </location>
</feature>
<keyword evidence="2" id="KW-0132">Cell division</keyword>
<name>A0A8T2B9I8_ARASU</name>
<dbReference type="OrthoDB" id="5590282at2759"/>
<dbReference type="Pfam" id="PF02984">
    <property type="entry name" value="Cyclin_C"/>
    <property type="match status" value="1"/>
</dbReference>
<organism evidence="9 10">
    <name type="scientific">Arabidopsis suecica</name>
    <name type="common">Swedish thale-cress</name>
    <name type="synonym">Cardaminopsis suecica</name>
    <dbReference type="NCBI Taxonomy" id="45249"/>
    <lineage>
        <taxon>Eukaryota</taxon>
        <taxon>Viridiplantae</taxon>
        <taxon>Streptophyta</taxon>
        <taxon>Embryophyta</taxon>
        <taxon>Tracheophyta</taxon>
        <taxon>Spermatophyta</taxon>
        <taxon>Magnoliopsida</taxon>
        <taxon>eudicotyledons</taxon>
        <taxon>Gunneridae</taxon>
        <taxon>Pentapetalae</taxon>
        <taxon>rosids</taxon>
        <taxon>malvids</taxon>
        <taxon>Brassicales</taxon>
        <taxon>Brassicaceae</taxon>
        <taxon>Camelineae</taxon>
        <taxon>Arabidopsis</taxon>
    </lineage>
</organism>
<evidence type="ECO:0000256" key="5">
    <source>
        <dbReference type="RuleBase" id="RU000383"/>
    </source>
</evidence>
<dbReference type="GO" id="GO:0003887">
    <property type="term" value="F:DNA-directed DNA polymerase activity"/>
    <property type="evidence" value="ECO:0007669"/>
    <property type="project" value="TreeGrafter"/>
</dbReference>
<dbReference type="InterPro" id="IPR006671">
    <property type="entry name" value="Cyclin_N"/>
</dbReference>
<dbReference type="Pfam" id="PF00134">
    <property type="entry name" value="Cyclin_N"/>
    <property type="match status" value="1"/>
</dbReference>
<dbReference type="FunFam" id="1.10.472.10:FF:000032">
    <property type="entry name" value="G2/mitotic-specific cyclin-1"/>
    <property type="match status" value="1"/>
</dbReference>
<dbReference type="GO" id="GO:0010332">
    <property type="term" value="P:response to gamma radiation"/>
    <property type="evidence" value="ECO:0007669"/>
    <property type="project" value="UniProtKB-ARBA"/>
</dbReference>
<evidence type="ECO:0000256" key="7">
    <source>
        <dbReference type="SAM" id="SignalP"/>
    </source>
</evidence>
<dbReference type="InterPro" id="IPR001126">
    <property type="entry name" value="UmuC"/>
</dbReference>
<feature type="signal peptide" evidence="7">
    <location>
        <begin position="1"/>
        <end position="24"/>
    </location>
</feature>
<dbReference type="InterPro" id="IPR004367">
    <property type="entry name" value="Cyclin_C-dom"/>
</dbReference>
<keyword evidence="7" id="KW-0732">Signal</keyword>
<protein>
    <submittedName>
        <fullName evidence="9">Cyclin C-terminal domain</fullName>
    </submittedName>
</protein>
<comment type="caution">
    <text evidence="9">The sequence shown here is derived from an EMBL/GenBank/DDBJ whole genome shotgun (WGS) entry which is preliminary data.</text>
</comment>
<keyword evidence="10" id="KW-1185">Reference proteome</keyword>
<dbReference type="PANTHER" id="PTHR11076:SF33">
    <property type="entry name" value="DNA POLYMERASE KAPPA"/>
    <property type="match status" value="1"/>
</dbReference>
<dbReference type="GO" id="GO:0042276">
    <property type="term" value="P:error-prone translesion synthesis"/>
    <property type="evidence" value="ECO:0007669"/>
    <property type="project" value="TreeGrafter"/>
</dbReference>
<keyword evidence="6" id="KW-1133">Transmembrane helix</keyword>
<dbReference type="InterPro" id="IPR050116">
    <property type="entry name" value="DNA_polymerase-Y"/>
</dbReference>
<dbReference type="GO" id="GO:0051301">
    <property type="term" value="P:cell division"/>
    <property type="evidence" value="ECO:0007669"/>
    <property type="project" value="UniProtKB-KW"/>
</dbReference>
<evidence type="ECO:0000256" key="6">
    <source>
        <dbReference type="SAM" id="Phobius"/>
    </source>
</evidence>
<dbReference type="PANTHER" id="PTHR11076">
    <property type="entry name" value="DNA REPAIR POLYMERASE UMUC / TRANSFERASE FAMILY MEMBER"/>
    <property type="match status" value="1"/>
</dbReference>
<dbReference type="GO" id="GO:0006281">
    <property type="term" value="P:DNA repair"/>
    <property type="evidence" value="ECO:0007669"/>
    <property type="project" value="InterPro"/>
</dbReference>
<sequence>MVPIYLNWLDHLLLELLSVGSVFAGESYNTAFTNAKAGMERVDKEKVQRIVYEMSKGYKYFQNEERKEALMKQKIEHMRDRCANLSSSDLTNYQKVVDRRIVELEATRDLSRIWLHVDMDAFYASVETVSDPSLKGKRMAVGGLSMISPLLIMRYALVFNWNYDPHFIAGSLDEAYLDITEVCQERGLSGGEVCSDIYKPNGQFVLQNDRSTVMTFVSSLPVRKVCRHFFVGWTGAWRNRPSDQEQSCYSLQRYTCSSDDILKHATKLLKAELPVSVRKFELMPETLYLTINLVDRFLSLTMVPRRELQLLGLGAMLIACKYEEIWAPEVEWYITVPAPYVFLARYVKASGPCDIEMEKLVFYLVELGLMQYSIVVLNCPSILAASAVYVARQILKKTPFWTETLKHHAGYSEDEIMGHAKMLMKLRDSASESTLSAVFKKYSVSENAEVALLPWLDDLSVSCS</sequence>
<evidence type="ECO:0000313" key="9">
    <source>
        <dbReference type="EMBL" id="KAG7583415.1"/>
    </source>
</evidence>
<evidence type="ECO:0000256" key="3">
    <source>
        <dbReference type="ARBA" id="ARBA00023127"/>
    </source>
</evidence>
<evidence type="ECO:0000256" key="2">
    <source>
        <dbReference type="ARBA" id="ARBA00022618"/>
    </source>
</evidence>